<evidence type="ECO:0008006" key="2">
    <source>
        <dbReference type="Google" id="ProtNLM"/>
    </source>
</evidence>
<sequence length="376" mass="44225">MIYIVVLSIITFSYFSYYAYIKLSYPFWSLQPVPSSIPFCCSTKEIIDEKTLQVEKYIKLLDVYTYDISNCDNQKLNYFFNFFQRHSLFSLFDYNPEGKEMKTSLTGYSFPVYMSTFLAMPLLESMSAIASVPVFVSVFDRTTLSHAVKYLALDKGYKKEENLKYLLQTHMFNVREKCKNIYTFLYRKRNGVNIVTPLCVVTDTHYTNNALNGIIHFKNEDPTIKLISITEESFILFSSFLKDSLDNYSLVVHAEKKHLLHMISNDIYKVFVITENNVIHGCFIFSVLDEKLYLHASIKIIDNEKIFFNCFITAIRRLNRKYTFSKIIINNTTSNDFLNIALRIVYVPLIKKETFHYILHNYSYKYISPENAFILY</sequence>
<proteinExistence type="predicted"/>
<organism evidence="1">
    <name type="scientific">viral metagenome</name>
    <dbReference type="NCBI Taxonomy" id="1070528"/>
    <lineage>
        <taxon>unclassified sequences</taxon>
        <taxon>metagenomes</taxon>
        <taxon>organismal metagenomes</taxon>
    </lineage>
</organism>
<name>A0A6C0JHC1_9ZZZZ</name>
<dbReference type="EMBL" id="MN740368">
    <property type="protein sequence ID" value="QHU03044.1"/>
    <property type="molecule type" value="Genomic_DNA"/>
</dbReference>
<evidence type="ECO:0000313" key="1">
    <source>
        <dbReference type="EMBL" id="QHU03044.1"/>
    </source>
</evidence>
<dbReference type="AlphaFoldDB" id="A0A6C0JHC1"/>
<reference evidence="1" key="1">
    <citation type="journal article" date="2020" name="Nature">
        <title>Giant virus diversity and host interactions through global metagenomics.</title>
        <authorList>
            <person name="Schulz F."/>
            <person name="Roux S."/>
            <person name="Paez-Espino D."/>
            <person name="Jungbluth S."/>
            <person name="Walsh D.A."/>
            <person name="Denef V.J."/>
            <person name="McMahon K.D."/>
            <person name="Konstantinidis K.T."/>
            <person name="Eloe-Fadrosh E.A."/>
            <person name="Kyrpides N.C."/>
            <person name="Woyke T."/>
        </authorList>
    </citation>
    <scope>NUCLEOTIDE SEQUENCE</scope>
    <source>
        <strain evidence="1">GVMAG-M-3300025890-48</strain>
    </source>
</reference>
<protein>
    <recommendedName>
        <fullName evidence="2">Glycylpeptide N-tetradecanoyltransferase</fullName>
    </recommendedName>
</protein>
<accession>A0A6C0JHC1</accession>